<dbReference type="KEGG" id="mcha:111007607"/>
<dbReference type="RefSeq" id="XP_022135713.1">
    <property type="nucleotide sequence ID" value="XM_022280021.1"/>
</dbReference>
<keyword evidence="8" id="KW-1185">Reference proteome</keyword>
<protein>
    <submittedName>
        <fullName evidence="9">(R,S)-reticuline 7-O-methyltransferase-like</fullName>
    </submittedName>
</protein>
<dbReference type="InterPro" id="IPR016461">
    <property type="entry name" value="COMT-like"/>
</dbReference>
<dbReference type="SUPFAM" id="SSF46785">
    <property type="entry name" value="Winged helix' DNA-binding domain"/>
    <property type="match status" value="1"/>
</dbReference>
<evidence type="ECO:0000256" key="3">
    <source>
        <dbReference type="ARBA" id="ARBA00022691"/>
    </source>
</evidence>
<accession>A0A6J1C5N1</accession>
<dbReference type="AlphaFoldDB" id="A0A6J1C5N1"/>
<feature type="domain" description="O-methyltransferase dimerisation" evidence="7">
    <location>
        <begin position="34"/>
        <end position="117"/>
    </location>
</feature>
<dbReference type="InterPro" id="IPR001077">
    <property type="entry name" value="COMT_C"/>
</dbReference>
<feature type="active site" description="Proton acceptor" evidence="5">
    <location>
        <position position="271"/>
    </location>
</feature>
<dbReference type="InterPro" id="IPR012967">
    <property type="entry name" value="COMT_dimerisation"/>
</dbReference>
<dbReference type="Gene3D" id="3.40.50.150">
    <property type="entry name" value="Vaccinia Virus protein VP39"/>
    <property type="match status" value="1"/>
</dbReference>
<dbReference type="GO" id="GO:0046983">
    <property type="term" value="F:protein dimerization activity"/>
    <property type="evidence" value="ECO:0007669"/>
    <property type="project" value="InterPro"/>
</dbReference>
<dbReference type="Proteomes" id="UP000504603">
    <property type="component" value="Unplaced"/>
</dbReference>
<dbReference type="GO" id="GO:0008171">
    <property type="term" value="F:O-methyltransferase activity"/>
    <property type="evidence" value="ECO:0007669"/>
    <property type="project" value="InterPro"/>
</dbReference>
<evidence type="ECO:0000313" key="8">
    <source>
        <dbReference type="Proteomes" id="UP000504603"/>
    </source>
</evidence>
<dbReference type="InterPro" id="IPR036390">
    <property type="entry name" value="WH_DNA-bd_sf"/>
</dbReference>
<dbReference type="FunFam" id="1.10.10.10:FF:000836">
    <property type="entry name" value="O-methyltransferase family protein"/>
    <property type="match status" value="1"/>
</dbReference>
<reference evidence="9" key="1">
    <citation type="submission" date="2025-08" db="UniProtKB">
        <authorList>
            <consortium name="RefSeq"/>
        </authorList>
    </citation>
    <scope>IDENTIFICATION</scope>
    <source>
        <strain evidence="9">OHB3-1</strain>
    </source>
</reference>
<dbReference type="InterPro" id="IPR036388">
    <property type="entry name" value="WH-like_DNA-bd_sf"/>
</dbReference>
<sequence>MSKYKLIALIMDLALKESTSKKEEDHEHARVQMWNYIFGFTEVAIIKCAIELKIADTIESHGSPMTLSKLSSALNCSPPLLYRILRFLTHRGIFKEETTAQNLTGYAQTPLSRLLASNSNNSMAPFLLLESNPVMLAPWHNLSALIKAKDGTPFEATHGKDLWSYTAADPTHNKIFNDAMACAARVITVPAILEGCGEIFEGVGSLVDVGGGNGTSLSMIVKACPWIQGINFDLPHVVSVAQECVGVQHVEGNMFDCIPKADAAFIMWVLHDWNDEDCIKILKNCRDAIPKKIGKVIIVEAVIDGNEENNLWDVGLLLDMVMMAHTNKGKERTSEEWAYVLHKAGFTRYTITPVKAVQSVIQAFI</sequence>
<evidence type="ECO:0000259" key="7">
    <source>
        <dbReference type="Pfam" id="PF08100"/>
    </source>
</evidence>
<dbReference type="FunFam" id="3.40.50.150:FF:000294">
    <property type="entry name" value="O-methyltransferase family protein"/>
    <property type="match status" value="1"/>
</dbReference>
<evidence type="ECO:0000256" key="1">
    <source>
        <dbReference type="ARBA" id="ARBA00022603"/>
    </source>
</evidence>
<dbReference type="PANTHER" id="PTHR11746">
    <property type="entry name" value="O-METHYLTRANSFERASE"/>
    <property type="match status" value="1"/>
</dbReference>
<dbReference type="OrthoDB" id="1606438at2759"/>
<evidence type="ECO:0000313" key="9">
    <source>
        <dbReference type="RefSeq" id="XP_022135713.1"/>
    </source>
</evidence>
<dbReference type="Gene3D" id="1.10.10.10">
    <property type="entry name" value="Winged helix-like DNA-binding domain superfamily/Winged helix DNA-binding domain"/>
    <property type="match status" value="1"/>
</dbReference>
<evidence type="ECO:0000256" key="2">
    <source>
        <dbReference type="ARBA" id="ARBA00022679"/>
    </source>
</evidence>
<dbReference type="CDD" id="cd02440">
    <property type="entry name" value="AdoMet_MTases"/>
    <property type="match status" value="1"/>
</dbReference>
<keyword evidence="1" id="KW-0489">Methyltransferase</keyword>
<keyword evidence="3" id="KW-0949">S-adenosyl-L-methionine</keyword>
<evidence type="ECO:0000256" key="4">
    <source>
        <dbReference type="ARBA" id="ARBA00038277"/>
    </source>
</evidence>
<dbReference type="PIRSF" id="PIRSF005739">
    <property type="entry name" value="O-mtase"/>
    <property type="match status" value="1"/>
</dbReference>
<evidence type="ECO:0000259" key="6">
    <source>
        <dbReference type="Pfam" id="PF00891"/>
    </source>
</evidence>
<dbReference type="GO" id="GO:0032259">
    <property type="term" value="P:methylation"/>
    <property type="evidence" value="ECO:0007669"/>
    <property type="project" value="UniProtKB-KW"/>
</dbReference>
<name>A0A6J1C5N1_MOMCH</name>
<proteinExistence type="inferred from homology"/>
<gene>
    <name evidence="9" type="primary">LOC111007607</name>
</gene>
<dbReference type="PROSITE" id="PS51683">
    <property type="entry name" value="SAM_OMT_II"/>
    <property type="match status" value="1"/>
</dbReference>
<organism evidence="8 9">
    <name type="scientific">Momordica charantia</name>
    <name type="common">Bitter gourd</name>
    <name type="synonym">Balsam pear</name>
    <dbReference type="NCBI Taxonomy" id="3673"/>
    <lineage>
        <taxon>Eukaryota</taxon>
        <taxon>Viridiplantae</taxon>
        <taxon>Streptophyta</taxon>
        <taxon>Embryophyta</taxon>
        <taxon>Tracheophyta</taxon>
        <taxon>Spermatophyta</taxon>
        <taxon>Magnoliopsida</taxon>
        <taxon>eudicotyledons</taxon>
        <taxon>Gunneridae</taxon>
        <taxon>Pentapetalae</taxon>
        <taxon>rosids</taxon>
        <taxon>fabids</taxon>
        <taxon>Cucurbitales</taxon>
        <taxon>Cucurbitaceae</taxon>
        <taxon>Momordiceae</taxon>
        <taxon>Momordica</taxon>
    </lineage>
</organism>
<evidence type="ECO:0000256" key="5">
    <source>
        <dbReference type="PIRSR" id="PIRSR005739-1"/>
    </source>
</evidence>
<keyword evidence="2" id="KW-0808">Transferase</keyword>
<dbReference type="GeneID" id="111007607"/>
<feature type="domain" description="O-methyltransferase C-terminal" evidence="6">
    <location>
        <begin position="139"/>
        <end position="346"/>
    </location>
</feature>
<comment type="similarity">
    <text evidence="4">Belongs to the class I-like SAM-binding methyltransferase superfamily. Cation-independent O-methyltransferase family.</text>
</comment>
<dbReference type="InterPro" id="IPR029063">
    <property type="entry name" value="SAM-dependent_MTases_sf"/>
</dbReference>
<dbReference type="Pfam" id="PF00891">
    <property type="entry name" value="Methyltransf_2"/>
    <property type="match status" value="1"/>
</dbReference>
<dbReference type="Pfam" id="PF08100">
    <property type="entry name" value="Dimerisation"/>
    <property type="match status" value="1"/>
</dbReference>
<dbReference type="SUPFAM" id="SSF53335">
    <property type="entry name" value="S-adenosyl-L-methionine-dependent methyltransferases"/>
    <property type="match status" value="1"/>
</dbReference>